<evidence type="ECO:0000313" key="6">
    <source>
        <dbReference type="Proteomes" id="UP000305948"/>
    </source>
</evidence>
<dbReference type="SMART" id="SM00358">
    <property type="entry name" value="DSRM"/>
    <property type="match status" value="2"/>
</dbReference>
<dbReference type="GO" id="GO:0004672">
    <property type="term" value="F:protein kinase activity"/>
    <property type="evidence" value="ECO:0007669"/>
    <property type="project" value="InterPro"/>
</dbReference>
<evidence type="ECO:0000259" key="3">
    <source>
        <dbReference type="PROSITE" id="PS50011"/>
    </source>
</evidence>
<keyword evidence="6" id="KW-1185">Reference proteome</keyword>
<dbReference type="Gene3D" id="1.10.510.10">
    <property type="entry name" value="Transferase(Phosphotransferase) domain 1"/>
    <property type="match status" value="1"/>
</dbReference>
<evidence type="ECO:0000256" key="1">
    <source>
        <dbReference type="PROSITE-ProRule" id="PRU00266"/>
    </source>
</evidence>
<accession>A0A5C3NG61</accession>
<dbReference type="Proteomes" id="UP000305948">
    <property type="component" value="Unassembled WGS sequence"/>
</dbReference>
<proteinExistence type="predicted"/>
<dbReference type="SUPFAM" id="SSF54768">
    <property type="entry name" value="dsRNA-binding domain-like"/>
    <property type="match status" value="2"/>
</dbReference>
<dbReference type="InterPro" id="IPR050167">
    <property type="entry name" value="Ser_Thr_protein_kinase"/>
</dbReference>
<dbReference type="PROSITE" id="PS50137">
    <property type="entry name" value="DS_RBD"/>
    <property type="match status" value="2"/>
</dbReference>
<dbReference type="InterPro" id="IPR000719">
    <property type="entry name" value="Prot_kinase_dom"/>
</dbReference>
<dbReference type="GO" id="GO:0007165">
    <property type="term" value="P:signal transduction"/>
    <property type="evidence" value="ECO:0007669"/>
    <property type="project" value="TreeGrafter"/>
</dbReference>
<keyword evidence="5" id="KW-0808">Transferase</keyword>
<dbReference type="InterPro" id="IPR008271">
    <property type="entry name" value="Ser/Thr_kinase_AS"/>
</dbReference>
<dbReference type="EMBL" id="ML213503">
    <property type="protein sequence ID" value="TFK56744.1"/>
    <property type="molecule type" value="Genomic_DNA"/>
</dbReference>
<dbReference type="OrthoDB" id="2392202at2759"/>
<organism evidence="5 6">
    <name type="scientific">Heliocybe sulcata</name>
    <dbReference type="NCBI Taxonomy" id="5364"/>
    <lineage>
        <taxon>Eukaryota</taxon>
        <taxon>Fungi</taxon>
        <taxon>Dikarya</taxon>
        <taxon>Basidiomycota</taxon>
        <taxon>Agaricomycotina</taxon>
        <taxon>Agaricomycetes</taxon>
        <taxon>Gloeophyllales</taxon>
        <taxon>Gloeophyllaceae</taxon>
        <taxon>Heliocybe</taxon>
    </lineage>
</organism>
<dbReference type="SMART" id="SM00220">
    <property type="entry name" value="S_TKc"/>
    <property type="match status" value="1"/>
</dbReference>
<dbReference type="PROSITE" id="PS00108">
    <property type="entry name" value="PROTEIN_KINASE_ST"/>
    <property type="match status" value="1"/>
</dbReference>
<dbReference type="GO" id="GO:0005524">
    <property type="term" value="F:ATP binding"/>
    <property type="evidence" value="ECO:0007669"/>
    <property type="project" value="InterPro"/>
</dbReference>
<dbReference type="GO" id="GO:0003723">
    <property type="term" value="F:RNA binding"/>
    <property type="evidence" value="ECO:0007669"/>
    <property type="project" value="UniProtKB-UniRule"/>
</dbReference>
<name>A0A5C3NG61_9AGAM</name>
<feature type="compositionally biased region" description="Low complexity" evidence="2">
    <location>
        <begin position="420"/>
        <end position="429"/>
    </location>
</feature>
<feature type="region of interest" description="Disordered" evidence="2">
    <location>
        <begin position="412"/>
        <end position="458"/>
    </location>
</feature>
<gene>
    <name evidence="5" type="ORF">OE88DRAFT_1730201</name>
</gene>
<evidence type="ECO:0000256" key="2">
    <source>
        <dbReference type="SAM" id="MobiDB-lite"/>
    </source>
</evidence>
<dbReference type="PROSITE" id="PS50011">
    <property type="entry name" value="PROTEIN_KINASE_DOM"/>
    <property type="match status" value="1"/>
</dbReference>
<dbReference type="InterPro" id="IPR014720">
    <property type="entry name" value="dsRBD_dom"/>
</dbReference>
<evidence type="ECO:0000259" key="4">
    <source>
        <dbReference type="PROSITE" id="PS50137"/>
    </source>
</evidence>
<feature type="region of interest" description="Disordered" evidence="2">
    <location>
        <begin position="510"/>
        <end position="565"/>
    </location>
</feature>
<dbReference type="Pfam" id="PF07714">
    <property type="entry name" value="PK_Tyr_Ser-Thr"/>
    <property type="match status" value="1"/>
</dbReference>
<dbReference type="AlphaFoldDB" id="A0A5C3NG61"/>
<reference evidence="5 6" key="1">
    <citation type="journal article" date="2019" name="Nat. Ecol. Evol.">
        <title>Megaphylogeny resolves global patterns of mushroom evolution.</title>
        <authorList>
            <person name="Varga T."/>
            <person name="Krizsan K."/>
            <person name="Foldi C."/>
            <person name="Dima B."/>
            <person name="Sanchez-Garcia M."/>
            <person name="Sanchez-Ramirez S."/>
            <person name="Szollosi G.J."/>
            <person name="Szarkandi J.G."/>
            <person name="Papp V."/>
            <person name="Albert L."/>
            <person name="Andreopoulos W."/>
            <person name="Angelini C."/>
            <person name="Antonin V."/>
            <person name="Barry K.W."/>
            <person name="Bougher N.L."/>
            <person name="Buchanan P."/>
            <person name="Buyck B."/>
            <person name="Bense V."/>
            <person name="Catcheside P."/>
            <person name="Chovatia M."/>
            <person name="Cooper J."/>
            <person name="Damon W."/>
            <person name="Desjardin D."/>
            <person name="Finy P."/>
            <person name="Geml J."/>
            <person name="Haridas S."/>
            <person name="Hughes K."/>
            <person name="Justo A."/>
            <person name="Karasinski D."/>
            <person name="Kautmanova I."/>
            <person name="Kiss B."/>
            <person name="Kocsube S."/>
            <person name="Kotiranta H."/>
            <person name="LaButti K.M."/>
            <person name="Lechner B.E."/>
            <person name="Liimatainen K."/>
            <person name="Lipzen A."/>
            <person name="Lukacs Z."/>
            <person name="Mihaltcheva S."/>
            <person name="Morgado L.N."/>
            <person name="Niskanen T."/>
            <person name="Noordeloos M.E."/>
            <person name="Ohm R.A."/>
            <person name="Ortiz-Santana B."/>
            <person name="Ovrebo C."/>
            <person name="Racz N."/>
            <person name="Riley R."/>
            <person name="Savchenko A."/>
            <person name="Shiryaev A."/>
            <person name="Soop K."/>
            <person name="Spirin V."/>
            <person name="Szebenyi C."/>
            <person name="Tomsovsky M."/>
            <person name="Tulloss R.E."/>
            <person name="Uehling J."/>
            <person name="Grigoriev I.V."/>
            <person name="Vagvolgyi C."/>
            <person name="Papp T."/>
            <person name="Martin F.M."/>
            <person name="Miettinen O."/>
            <person name="Hibbett D.S."/>
            <person name="Nagy L.G."/>
        </authorList>
    </citation>
    <scope>NUCLEOTIDE SEQUENCE [LARGE SCALE GENOMIC DNA]</scope>
    <source>
        <strain evidence="5 6">OMC1185</strain>
    </source>
</reference>
<dbReference type="InterPro" id="IPR001245">
    <property type="entry name" value="Ser-Thr/Tyr_kinase_cat_dom"/>
</dbReference>
<sequence>MNELQALSSDGLPSFLKLLDVIQIASLHAALISLSNSCTTQEADRREEHCDELDNFLWQVVLKTGHLPPRLFLHGIVDAKQRTASTCNIYQARVGETGEIVAIKVPRWYGTHDTADEKWEKTRKDICREAMQWRRLHHPRIYPFLGFCEELQDGALSLVSPWSDKGDMLKFLKNHPDHDRLQLIEDIADGLHYLHSQKFVHGDLKAANILMDAENRACIADFGLSKFFHKFTYSSPTSTVKGTTKYLAPEILLPKDSPARTTASDVFSFAYVYTAKEVWPGLRDGTVTLEISKGRRPERPSGIPNEIWAMIESCWKEAPGDRMSASQIVSVLADFRAGLYLEPLLHLLDREVEGKTSQTSAEMQAVQKILACLPEMVNTLNCLASADPACAEAVARKKPEILDSVQSLGTTGRRSGLYNSPGSGTGSSSDPLRIATRTTEETTGSIDGVIGREGPATKSPVAPSMSCLAYLNQLATQSRFVVQWLEDMEGFHHTPTWKVQCLVDGTVKGTGSGTSKQSAKEQAAQNALDSLGRGRPGSASPSPSMPVQSVASPVQSGPSNISLPPIASQARSQTMPAFRSIAPLASSLPVNLQTFNEEAVRRRLDVKYLPIGDPTGPPNNPTWAYKVMLDGIERGNGTGTSKKAAMEAAAKQAYQTMGWGH</sequence>
<dbReference type="CDD" id="cd10845">
    <property type="entry name" value="DSRM_RNAse_III_family"/>
    <property type="match status" value="1"/>
</dbReference>
<feature type="domain" description="DRBM" evidence="4">
    <location>
        <begin position="466"/>
        <end position="533"/>
    </location>
</feature>
<dbReference type="SUPFAM" id="SSF56112">
    <property type="entry name" value="Protein kinase-like (PK-like)"/>
    <property type="match status" value="1"/>
</dbReference>
<dbReference type="InterPro" id="IPR011009">
    <property type="entry name" value="Kinase-like_dom_sf"/>
</dbReference>
<keyword evidence="1" id="KW-0694">RNA-binding</keyword>
<keyword evidence="5" id="KW-0418">Kinase</keyword>
<dbReference type="Gene3D" id="3.30.160.20">
    <property type="match status" value="2"/>
</dbReference>
<protein>
    <submittedName>
        <fullName evidence="5">Kinase-like protein</fullName>
    </submittedName>
</protein>
<feature type="domain" description="Protein kinase" evidence="3">
    <location>
        <begin position="75"/>
        <end position="345"/>
    </location>
</feature>
<dbReference type="Pfam" id="PF00035">
    <property type="entry name" value="dsrm"/>
    <property type="match status" value="2"/>
</dbReference>
<dbReference type="GO" id="GO:0005737">
    <property type="term" value="C:cytoplasm"/>
    <property type="evidence" value="ECO:0007669"/>
    <property type="project" value="TreeGrafter"/>
</dbReference>
<feature type="compositionally biased region" description="Low complexity" evidence="2">
    <location>
        <begin position="530"/>
        <end position="542"/>
    </location>
</feature>
<evidence type="ECO:0000313" key="5">
    <source>
        <dbReference type="EMBL" id="TFK56744.1"/>
    </source>
</evidence>
<dbReference type="STRING" id="5364.A0A5C3NG61"/>
<dbReference type="PANTHER" id="PTHR23257">
    <property type="entry name" value="SERINE-THREONINE PROTEIN KINASE"/>
    <property type="match status" value="1"/>
</dbReference>
<feature type="compositionally biased region" description="Polar residues" evidence="2">
    <location>
        <begin position="545"/>
        <end position="562"/>
    </location>
</feature>
<feature type="domain" description="DRBM" evidence="4">
    <location>
        <begin position="587"/>
        <end position="659"/>
    </location>
</feature>